<dbReference type="Proteomes" id="UP000317036">
    <property type="component" value="Unassembled WGS sequence"/>
</dbReference>
<dbReference type="SUPFAM" id="SSF46689">
    <property type="entry name" value="Homeodomain-like"/>
    <property type="match status" value="2"/>
</dbReference>
<dbReference type="AlphaFoldDB" id="A0A559KFR8"/>
<dbReference type="GO" id="GO:0043565">
    <property type="term" value="F:sequence-specific DNA binding"/>
    <property type="evidence" value="ECO:0007669"/>
    <property type="project" value="InterPro"/>
</dbReference>
<dbReference type="InterPro" id="IPR018060">
    <property type="entry name" value="HTH_AraC"/>
</dbReference>
<protein>
    <submittedName>
        <fullName evidence="6">Helix-turn-helix transcriptional regulator</fullName>
    </submittedName>
</protein>
<dbReference type="PANTHER" id="PTHR43280">
    <property type="entry name" value="ARAC-FAMILY TRANSCRIPTIONAL REGULATOR"/>
    <property type="match status" value="1"/>
</dbReference>
<dbReference type="GO" id="GO:0003700">
    <property type="term" value="F:DNA-binding transcription factor activity"/>
    <property type="evidence" value="ECO:0007669"/>
    <property type="project" value="InterPro"/>
</dbReference>
<evidence type="ECO:0000256" key="4">
    <source>
        <dbReference type="SAM" id="Phobius"/>
    </source>
</evidence>
<feature type="domain" description="HTH araC/xylS-type" evidence="5">
    <location>
        <begin position="672"/>
        <end position="769"/>
    </location>
</feature>
<dbReference type="PANTHER" id="PTHR43280:SF28">
    <property type="entry name" value="HTH-TYPE TRANSCRIPTIONAL ACTIVATOR RHAS"/>
    <property type="match status" value="1"/>
</dbReference>
<accession>A0A559KFR8</accession>
<keyword evidence="1" id="KW-0805">Transcription regulation</keyword>
<comment type="caution">
    <text evidence="6">The sequence shown here is derived from an EMBL/GenBank/DDBJ whole genome shotgun (WGS) entry which is preliminary data.</text>
</comment>
<evidence type="ECO:0000256" key="3">
    <source>
        <dbReference type="ARBA" id="ARBA00023163"/>
    </source>
</evidence>
<evidence type="ECO:0000259" key="5">
    <source>
        <dbReference type="PROSITE" id="PS01124"/>
    </source>
</evidence>
<dbReference type="Pfam" id="PF17853">
    <property type="entry name" value="GGDEF_2"/>
    <property type="match status" value="1"/>
</dbReference>
<gene>
    <name evidence="6" type="ORF">FPZ49_05590</name>
</gene>
<dbReference type="PROSITE" id="PS01124">
    <property type="entry name" value="HTH_ARAC_FAMILY_2"/>
    <property type="match status" value="1"/>
</dbReference>
<keyword evidence="4" id="KW-0472">Membrane</keyword>
<evidence type="ECO:0000313" key="7">
    <source>
        <dbReference type="Proteomes" id="UP000317036"/>
    </source>
</evidence>
<keyword evidence="4" id="KW-1133">Transmembrane helix</keyword>
<sequence length="772" mass="89244">MSSLYKRISQVSNRQSFLYRFIWFGCLSACIPVLLIGGVYYQLSMKAAVNEAGQISDSSLSNAKDRLERIFGSVERTSLQLTTNPLIRNSFFDSDSNEKILAHLEILKLLQVANSSNDFIEDTILYDDVSEDILNNEHGFVIKKMYRLRPVLDFLMHFEPKDQCLLINQPFMEETLACVRFLAPTNARTTRGLLITKLKKDLIQKYLEGPIVYSAKQSMLVLDSSNHILVHTGKHFQDETGILNDPSIRTIIRSERAKDSFMMEDGKGARYFYSFRKTELGRTYISKIAEADVAEHMSWIRWAIILTILLFINIGIAITVFASLKAYRPIRQLVELGEKLNKNHPPATRPENDLHFIQDSWIYLNEQSQKINRYMQKWEPTIKESFYLRLLERGSFERGSLPIEELEPDLARLHENHAFAVLIVHLENMHKETRFQRNDGPILSFIMKNVMTEVLQKQESIDGVVCINRSGLGSAIVFFPRSMPEEEMRKAESRFASELVHAFRSHLKLDVCIGIGGIYPDLSGISTSHSEAFKALQYRLYEEQNQVIIYRELENQKRHAAFHYPFYIEEMLMDHLEGRRLKEAKDNLQEYLVAVRSSKSHTIISQCYSLLLSTMCKSLIKKGFSQLYDQDLLASLQERKTTADVYDWFIHTIFPYYGMESQASNPMGTVVQKVSQYIQEHVHDDISLIQCAELVGISPPHLSKMFKKEMGIHFLDYVLDCKIKEAQRLLATTTLSTREIAEQIGYTERSLIRMFQKYTHMTPSQFRTHSSA</sequence>
<keyword evidence="3" id="KW-0804">Transcription</keyword>
<proteinExistence type="predicted"/>
<dbReference type="RefSeq" id="WP_144844368.1">
    <property type="nucleotide sequence ID" value="NZ_VNJI01000005.1"/>
</dbReference>
<dbReference type="EMBL" id="VNJI01000005">
    <property type="protein sequence ID" value="TVY10948.1"/>
    <property type="molecule type" value="Genomic_DNA"/>
</dbReference>
<dbReference type="InterPro" id="IPR009057">
    <property type="entry name" value="Homeodomain-like_sf"/>
</dbReference>
<reference evidence="6 7" key="1">
    <citation type="submission" date="2019-07" db="EMBL/GenBank/DDBJ databases">
        <authorList>
            <person name="Kim J."/>
        </authorList>
    </citation>
    <scope>NUCLEOTIDE SEQUENCE [LARGE SCALE GENOMIC DNA]</scope>
    <source>
        <strain evidence="6 7">JC52</strain>
    </source>
</reference>
<feature type="transmembrane region" description="Helical" evidence="4">
    <location>
        <begin position="21"/>
        <end position="41"/>
    </location>
</feature>
<keyword evidence="7" id="KW-1185">Reference proteome</keyword>
<organism evidence="6 7">
    <name type="scientific">Paenibacillus cremeus</name>
    <dbReference type="NCBI Taxonomy" id="2163881"/>
    <lineage>
        <taxon>Bacteria</taxon>
        <taxon>Bacillati</taxon>
        <taxon>Bacillota</taxon>
        <taxon>Bacilli</taxon>
        <taxon>Bacillales</taxon>
        <taxon>Paenibacillaceae</taxon>
        <taxon>Paenibacillus</taxon>
    </lineage>
</organism>
<feature type="transmembrane region" description="Helical" evidence="4">
    <location>
        <begin position="299"/>
        <end position="324"/>
    </location>
</feature>
<keyword evidence="2" id="KW-0238">DNA-binding</keyword>
<dbReference type="InterPro" id="IPR041522">
    <property type="entry name" value="CdaR_GGDEF"/>
</dbReference>
<dbReference type="OrthoDB" id="247151at2"/>
<evidence type="ECO:0000313" key="6">
    <source>
        <dbReference type="EMBL" id="TVY10948.1"/>
    </source>
</evidence>
<evidence type="ECO:0000256" key="1">
    <source>
        <dbReference type="ARBA" id="ARBA00023015"/>
    </source>
</evidence>
<dbReference type="Gene3D" id="1.10.10.60">
    <property type="entry name" value="Homeodomain-like"/>
    <property type="match status" value="2"/>
</dbReference>
<dbReference type="SMART" id="SM00342">
    <property type="entry name" value="HTH_ARAC"/>
    <property type="match status" value="1"/>
</dbReference>
<name>A0A559KFR8_9BACL</name>
<dbReference type="Pfam" id="PF12833">
    <property type="entry name" value="HTH_18"/>
    <property type="match status" value="1"/>
</dbReference>
<evidence type="ECO:0000256" key="2">
    <source>
        <dbReference type="ARBA" id="ARBA00023125"/>
    </source>
</evidence>
<keyword evidence="4" id="KW-0812">Transmembrane</keyword>